<feature type="compositionally biased region" description="Polar residues" evidence="1">
    <location>
        <begin position="65"/>
        <end position="75"/>
    </location>
</feature>
<feature type="region of interest" description="Disordered" evidence="1">
    <location>
        <begin position="35"/>
        <end position="75"/>
    </location>
</feature>
<dbReference type="AlphaFoldDB" id="A0A1V9X912"/>
<organism evidence="2 3">
    <name type="scientific">Tropilaelaps mercedesae</name>
    <dbReference type="NCBI Taxonomy" id="418985"/>
    <lineage>
        <taxon>Eukaryota</taxon>
        <taxon>Metazoa</taxon>
        <taxon>Ecdysozoa</taxon>
        <taxon>Arthropoda</taxon>
        <taxon>Chelicerata</taxon>
        <taxon>Arachnida</taxon>
        <taxon>Acari</taxon>
        <taxon>Parasitiformes</taxon>
        <taxon>Mesostigmata</taxon>
        <taxon>Gamasina</taxon>
        <taxon>Dermanyssoidea</taxon>
        <taxon>Laelapidae</taxon>
        <taxon>Tropilaelaps</taxon>
    </lineage>
</organism>
<evidence type="ECO:0000256" key="1">
    <source>
        <dbReference type="SAM" id="MobiDB-lite"/>
    </source>
</evidence>
<name>A0A1V9X912_9ACAR</name>
<comment type="caution">
    <text evidence="2">The sequence shown here is derived from an EMBL/GenBank/DDBJ whole genome shotgun (WGS) entry which is preliminary data.</text>
</comment>
<dbReference type="EMBL" id="MNPL01019464">
    <property type="protein sequence ID" value="OQR69893.1"/>
    <property type="molecule type" value="Genomic_DNA"/>
</dbReference>
<dbReference type="InParanoid" id="A0A1V9X912"/>
<protein>
    <submittedName>
        <fullName evidence="2">Uncharacterized protein</fullName>
    </submittedName>
</protein>
<feature type="compositionally biased region" description="Basic and acidic residues" evidence="1">
    <location>
        <begin position="49"/>
        <end position="63"/>
    </location>
</feature>
<dbReference type="Proteomes" id="UP000192247">
    <property type="component" value="Unassembled WGS sequence"/>
</dbReference>
<gene>
    <name evidence="2" type="ORF">BIW11_04266</name>
</gene>
<accession>A0A1V9X912</accession>
<proteinExistence type="predicted"/>
<sequence length="75" mass="8866">MCLSNSPPHVIRDSAVLLLENCFDSMKNAIGKLKRSDSLVNRRKKKPRERNSQKVLDRRDHKYNNKTPTWRCSRK</sequence>
<evidence type="ECO:0000313" key="2">
    <source>
        <dbReference type="EMBL" id="OQR69893.1"/>
    </source>
</evidence>
<reference evidence="2 3" key="1">
    <citation type="journal article" date="2017" name="Gigascience">
        <title>Draft genome of the honey bee ectoparasitic mite, Tropilaelaps mercedesae, is shaped by the parasitic life history.</title>
        <authorList>
            <person name="Dong X."/>
            <person name="Armstrong S.D."/>
            <person name="Xia D."/>
            <person name="Makepeace B.L."/>
            <person name="Darby A.C."/>
            <person name="Kadowaki T."/>
        </authorList>
    </citation>
    <scope>NUCLEOTIDE SEQUENCE [LARGE SCALE GENOMIC DNA]</scope>
    <source>
        <strain evidence="2">Wuxi-XJTLU</strain>
    </source>
</reference>
<keyword evidence="3" id="KW-1185">Reference proteome</keyword>
<evidence type="ECO:0000313" key="3">
    <source>
        <dbReference type="Proteomes" id="UP000192247"/>
    </source>
</evidence>